<gene>
    <name evidence="1" type="ORF">V1477_019437</name>
</gene>
<keyword evidence="2" id="KW-1185">Reference proteome</keyword>
<evidence type="ECO:0000313" key="2">
    <source>
        <dbReference type="Proteomes" id="UP001607303"/>
    </source>
</evidence>
<dbReference type="Proteomes" id="UP001607303">
    <property type="component" value="Unassembled WGS sequence"/>
</dbReference>
<name>A0ABD2ASK2_VESMC</name>
<accession>A0ABD2ASK2</accession>
<comment type="caution">
    <text evidence="1">The sequence shown here is derived from an EMBL/GenBank/DDBJ whole genome shotgun (WGS) entry which is preliminary data.</text>
</comment>
<reference evidence="1 2" key="1">
    <citation type="journal article" date="2024" name="Ann. Entomol. Soc. Am.">
        <title>Genomic analyses of the southern and eastern yellowjacket wasps (Hymenoptera: Vespidae) reveal evolutionary signatures of social life.</title>
        <authorList>
            <person name="Catto M.A."/>
            <person name="Caine P.B."/>
            <person name="Orr S.E."/>
            <person name="Hunt B.G."/>
            <person name="Goodisman M.A.D."/>
        </authorList>
    </citation>
    <scope>NUCLEOTIDE SEQUENCE [LARGE SCALE GENOMIC DNA]</scope>
    <source>
        <strain evidence="1">232</strain>
        <tissue evidence="1">Head and thorax</tissue>
    </source>
</reference>
<protein>
    <submittedName>
        <fullName evidence="1">PiggyBac transposable element-derived protein 4-like</fullName>
    </submittedName>
</protein>
<dbReference type="AlphaFoldDB" id="A0ABD2ASK2"/>
<proteinExistence type="predicted"/>
<evidence type="ECO:0000313" key="1">
    <source>
        <dbReference type="EMBL" id="KAL2723586.1"/>
    </source>
</evidence>
<dbReference type="EMBL" id="JAYRBN010000114">
    <property type="protein sequence ID" value="KAL2723586.1"/>
    <property type="molecule type" value="Genomic_DNA"/>
</dbReference>
<organism evidence="1 2">
    <name type="scientific">Vespula maculifrons</name>
    <name type="common">Eastern yellow jacket</name>
    <name type="synonym">Wasp</name>
    <dbReference type="NCBI Taxonomy" id="7453"/>
    <lineage>
        <taxon>Eukaryota</taxon>
        <taxon>Metazoa</taxon>
        <taxon>Ecdysozoa</taxon>
        <taxon>Arthropoda</taxon>
        <taxon>Hexapoda</taxon>
        <taxon>Insecta</taxon>
        <taxon>Pterygota</taxon>
        <taxon>Neoptera</taxon>
        <taxon>Endopterygota</taxon>
        <taxon>Hymenoptera</taxon>
        <taxon>Apocrita</taxon>
        <taxon>Aculeata</taxon>
        <taxon>Vespoidea</taxon>
        <taxon>Vespidae</taxon>
        <taxon>Vespinae</taxon>
        <taxon>Vespula</taxon>
    </lineage>
</organism>
<sequence>MGYIQDFIIYMGSRTSIESQHNDIRKSKSVVMSFLEQCVWYLKEEEERNAKNYKKENSAFARLKTFYV</sequence>